<keyword evidence="2" id="KW-0004">4Fe-4S</keyword>
<accession>A0A7C4CFU0</accession>
<evidence type="ECO:0000313" key="8">
    <source>
        <dbReference type="EMBL" id="HGU39902.1"/>
    </source>
</evidence>
<keyword evidence="6" id="KW-0456">Lyase</keyword>
<evidence type="ECO:0000256" key="3">
    <source>
        <dbReference type="ARBA" id="ARBA00022723"/>
    </source>
</evidence>
<protein>
    <submittedName>
        <fullName evidence="8">Fumarate hydratase</fullName>
    </submittedName>
</protein>
<evidence type="ECO:0000256" key="6">
    <source>
        <dbReference type="ARBA" id="ARBA00023239"/>
    </source>
</evidence>
<evidence type="ECO:0000256" key="2">
    <source>
        <dbReference type="ARBA" id="ARBA00022485"/>
    </source>
</evidence>
<keyword evidence="5" id="KW-0411">Iron-sulfur</keyword>
<feature type="domain" description="Fe-S hydro-lyase tartrate dehydratase alpha-type catalytic" evidence="7">
    <location>
        <begin position="38"/>
        <end position="268"/>
    </location>
</feature>
<proteinExistence type="inferred from homology"/>
<keyword evidence="3" id="KW-0479">Metal-binding</keyword>
<evidence type="ECO:0000256" key="1">
    <source>
        <dbReference type="ARBA" id="ARBA00008876"/>
    </source>
</evidence>
<dbReference type="Pfam" id="PF05681">
    <property type="entry name" value="Fumerase"/>
    <property type="match status" value="1"/>
</dbReference>
<organism evidence="8">
    <name type="scientific">Fervidobacterium thailandense</name>
    <dbReference type="NCBI Taxonomy" id="1008305"/>
    <lineage>
        <taxon>Bacteria</taxon>
        <taxon>Thermotogati</taxon>
        <taxon>Thermotogota</taxon>
        <taxon>Thermotogae</taxon>
        <taxon>Thermotogales</taxon>
        <taxon>Fervidobacteriaceae</taxon>
        <taxon>Fervidobacterium</taxon>
    </lineage>
</organism>
<dbReference type="GO" id="GO:0016829">
    <property type="term" value="F:lyase activity"/>
    <property type="evidence" value="ECO:0007669"/>
    <property type="project" value="UniProtKB-KW"/>
</dbReference>
<gene>
    <name evidence="8" type="ORF">ENT77_01695</name>
</gene>
<dbReference type="InterPro" id="IPR004646">
    <property type="entry name" value="Fe-S_hydro-lyase_TtdA-typ_cat"/>
</dbReference>
<evidence type="ECO:0000256" key="4">
    <source>
        <dbReference type="ARBA" id="ARBA00023004"/>
    </source>
</evidence>
<dbReference type="PANTHER" id="PTHR30389:SF17">
    <property type="entry name" value="L(+)-TARTRATE DEHYDRATASE SUBUNIT ALPHA-RELATED"/>
    <property type="match status" value="1"/>
</dbReference>
<dbReference type="AlphaFoldDB" id="A0A7C4CFU0"/>
<comment type="similarity">
    <text evidence="1">Belongs to the class-I fumarase family.</text>
</comment>
<reference evidence="8" key="1">
    <citation type="journal article" date="2020" name="mSystems">
        <title>Genome- and Community-Level Interaction Insights into Carbon Utilization and Element Cycling Functions of Hydrothermarchaeota in Hydrothermal Sediment.</title>
        <authorList>
            <person name="Zhou Z."/>
            <person name="Liu Y."/>
            <person name="Xu W."/>
            <person name="Pan J."/>
            <person name="Luo Z.H."/>
            <person name="Li M."/>
        </authorList>
    </citation>
    <scope>NUCLEOTIDE SEQUENCE [LARGE SCALE GENOMIC DNA]</scope>
    <source>
        <strain evidence="8">SpSt-609</strain>
    </source>
</reference>
<dbReference type="PANTHER" id="PTHR30389">
    <property type="entry name" value="FUMARATE HYDRATASE-RELATED"/>
    <property type="match status" value="1"/>
</dbReference>
<comment type="caution">
    <text evidence="8">The sequence shown here is derived from an EMBL/GenBank/DDBJ whole genome shotgun (WGS) entry which is preliminary data.</text>
</comment>
<dbReference type="InterPro" id="IPR051208">
    <property type="entry name" value="Class-I_Fumarase/Tartrate_DH"/>
</dbReference>
<evidence type="ECO:0000259" key="7">
    <source>
        <dbReference type="Pfam" id="PF05681"/>
    </source>
</evidence>
<name>A0A7C4CFU0_9BACT</name>
<evidence type="ECO:0000256" key="5">
    <source>
        <dbReference type="ARBA" id="ARBA00023014"/>
    </source>
</evidence>
<dbReference type="GO" id="GO:0046872">
    <property type="term" value="F:metal ion binding"/>
    <property type="evidence" value="ECO:0007669"/>
    <property type="project" value="UniProtKB-KW"/>
</dbReference>
<keyword evidence="4" id="KW-0408">Iron</keyword>
<dbReference type="EMBL" id="DSZY01000007">
    <property type="protein sequence ID" value="HGU39902.1"/>
    <property type="molecule type" value="Genomic_DNA"/>
</dbReference>
<sequence length="272" mass="30593">MTSKEIYRSVQDELVRANTKAREEIRWYFQSYRGPFWRELNENFSVAEGEKLPLCQDTGIVEFFVFKGFRIQLEEPIEKVLNQCVADVYSNFGFRKSIVCEPILKRVNTGTNTPSVVHLFEVETDMLEIYVLVKGGGSENLTRLLMLEPNAEVDEIIAAVQSSLGMDIANACPPVHIGVGLGGTSDFAILLSRLALFDGDFKFFRPNIVEYNEFSEKLREKLNSSRVGIQALGYGDTVLKVRSLGFPTHIAALPVAVSVDCFLNRIGRVKVR</sequence>
<dbReference type="NCBIfam" id="TIGR00722">
    <property type="entry name" value="ttdA_fumA_fumB"/>
    <property type="match status" value="1"/>
</dbReference>
<dbReference type="GO" id="GO:0051539">
    <property type="term" value="F:4 iron, 4 sulfur cluster binding"/>
    <property type="evidence" value="ECO:0007669"/>
    <property type="project" value="UniProtKB-KW"/>
</dbReference>